<evidence type="ECO:0000256" key="1">
    <source>
        <dbReference type="ARBA" id="ARBA00004651"/>
    </source>
</evidence>
<feature type="transmembrane region" description="Helical" evidence="7">
    <location>
        <begin position="380"/>
        <end position="397"/>
    </location>
</feature>
<dbReference type="CDD" id="cd13127">
    <property type="entry name" value="MATE_tuaB_like"/>
    <property type="match status" value="1"/>
</dbReference>
<dbReference type="Pfam" id="PF13440">
    <property type="entry name" value="Polysacc_synt_3"/>
    <property type="match status" value="1"/>
</dbReference>
<evidence type="ECO:0000256" key="3">
    <source>
        <dbReference type="ARBA" id="ARBA00022475"/>
    </source>
</evidence>
<sequence length="483" mass="54633">MQQESLKNKTIKGVGWSAADALLGQGVTFIVGLVLARLLSPDEYGLIGICLIFTTVLNGIVDSGFSNALIRKKEVTDEDYNTMFTTNMAISIVLYVLLFISAPLVSDFFHRIELTALVRVTGLILFLNALSITQVTILTKNIDFKTKTKASLVSAIISGVIGITMAFMGYGVWSLVAQQLSKQLLYTLCLWVLNKWWPKFTFYKDSFKYMWGFGWKLLASGILNNVWNQLYQVVIGRCYTSSTLGHYTRANEYASIFSSNLTSIVQRVSYPVLAEIQDDKERMVLGYRKVIKVTMFVTAVCMISLGAVSEPLIYTLIGTKWHEAATYLPLICISMSLYPLHAINLNILQVLGRSDIFLYLEVLKKIVGLVPIVIGIYCGIYYMLLTSIFTGFVNLYLNSWYTGKTLNYTFWKQLRDIAPSYFTATIIALAVYFLKYLVLPDYLILIFQLLLGFFVGVVISEFLKFNEYIEIKTILINILKNKL</sequence>
<dbReference type="InterPro" id="IPR050833">
    <property type="entry name" value="Poly_Biosynth_Transport"/>
</dbReference>
<name>A0ABV1FXF1_9BACT</name>
<protein>
    <submittedName>
        <fullName evidence="8">Lipopolysaccharide biosynthesis protein</fullName>
    </submittedName>
</protein>
<evidence type="ECO:0000256" key="6">
    <source>
        <dbReference type="ARBA" id="ARBA00023136"/>
    </source>
</evidence>
<keyword evidence="9" id="KW-1185">Reference proteome</keyword>
<feature type="transmembrane region" description="Helical" evidence="7">
    <location>
        <begin position="290"/>
        <end position="314"/>
    </location>
</feature>
<dbReference type="PANTHER" id="PTHR30250">
    <property type="entry name" value="PST FAMILY PREDICTED COLANIC ACID TRANSPORTER"/>
    <property type="match status" value="1"/>
</dbReference>
<comment type="subcellular location">
    <subcellularLocation>
        <location evidence="1">Cell membrane</location>
        <topology evidence="1">Multi-pass membrane protein</topology>
    </subcellularLocation>
</comment>
<feature type="transmembrane region" description="Helical" evidence="7">
    <location>
        <begin position="82"/>
        <end position="104"/>
    </location>
</feature>
<feature type="transmembrane region" description="Helical" evidence="7">
    <location>
        <begin position="150"/>
        <end position="172"/>
    </location>
</feature>
<feature type="transmembrane region" description="Helical" evidence="7">
    <location>
        <begin position="21"/>
        <end position="40"/>
    </location>
</feature>
<dbReference type="Proteomes" id="UP001465717">
    <property type="component" value="Unassembled WGS sequence"/>
</dbReference>
<comment type="similarity">
    <text evidence="2">Belongs to the polysaccharide synthase family.</text>
</comment>
<feature type="transmembrane region" description="Helical" evidence="7">
    <location>
        <begin position="418"/>
        <end position="436"/>
    </location>
</feature>
<evidence type="ECO:0000256" key="4">
    <source>
        <dbReference type="ARBA" id="ARBA00022692"/>
    </source>
</evidence>
<evidence type="ECO:0000256" key="7">
    <source>
        <dbReference type="SAM" id="Phobius"/>
    </source>
</evidence>
<keyword evidence="6 7" id="KW-0472">Membrane</keyword>
<dbReference type="EMBL" id="JBBNGE010000014">
    <property type="protein sequence ID" value="MEQ2507830.1"/>
    <property type="molecule type" value="Genomic_DNA"/>
</dbReference>
<keyword evidence="5 7" id="KW-1133">Transmembrane helix</keyword>
<evidence type="ECO:0000313" key="9">
    <source>
        <dbReference type="Proteomes" id="UP001465717"/>
    </source>
</evidence>
<feature type="transmembrane region" description="Helical" evidence="7">
    <location>
        <begin position="116"/>
        <end position="138"/>
    </location>
</feature>
<evidence type="ECO:0000256" key="5">
    <source>
        <dbReference type="ARBA" id="ARBA00022989"/>
    </source>
</evidence>
<accession>A0ABV1FXF1</accession>
<comment type="caution">
    <text evidence="8">The sequence shown here is derived from an EMBL/GenBank/DDBJ whole genome shotgun (WGS) entry which is preliminary data.</text>
</comment>
<reference evidence="8 9" key="1">
    <citation type="submission" date="2024-04" db="EMBL/GenBank/DDBJ databases">
        <title>Human intestinal bacterial collection.</title>
        <authorList>
            <person name="Pauvert C."/>
            <person name="Hitch T.C.A."/>
            <person name="Clavel T."/>
        </authorList>
    </citation>
    <scope>NUCLEOTIDE SEQUENCE [LARGE SCALE GENOMIC DNA]</scope>
    <source>
        <strain evidence="8 9">CLA-AA-H174</strain>
    </source>
</reference>
<keyword evidence="3" id="KW-1003">Cell membrane</keyword>
<feature type="transmembrane region" description="Helical" evidence="7">
    <location>
        <begin position="46"/>
        <end position="70"/>
    </location>
</feature>
<dbReference type="PANTHER" id="PTHR30250:SF10">
    <property type="entry name" value="LIPOPOLYSACCHARIDE BIOSYNTHESIS PROTEIN WZXC"/>
    <property type="match status" value="1"/>
</dbReference>
<evidence type="ECO:0000313" key="8">
    <source>
        <dbReference type="EMBL" id="MEQ2507830.1"/>
    </source>
</evidence>
<feature type="transmembrane region" description="Helical" evidence="7">
    <location>
        <begin position="442"/>
        <end position="463"/>
    </location>
</feature>
<dbReference type="RefSeq" id="WP_349225910.1">
    <property type="nucleotide sequence ID" value="NZ_JBBNFG020000017.1"/>
</dbReference>
<organism evidence="8 9">
    <name type="scientific">Segatella sinensis</name>
    <dbReference type="NCBI Taxonomy" id="3085167"/>
    <lineage>
        <taxon>Bacteria</taxon>
        <taxon>Pseudomonadati</taxon>
        <taxon>Bacteroidota</taxon>
        <taxon>Bacteroidia</taxon>
        <taxon>Bacteroidales</taxon>
        <taxon>Prevotellaceae</taxon>
        <taxon>Segatella</taxon>
    </lineage>
</organism>
<proteinExistence type="inferred from homology"/>
<gene>
    <name evidence="8" type="ORF">AAAT87_05955</name>
</gene>
<evidence type="ECO:0000256" key="2">
    <source>
        <dbReference type="ARBA" id="ARBA00007430"/>
    </source>
</evidence>
<keyword evidence="4 7" id="KW-0812">Transmembrane</keyword>